<feature type="domain" description="Transposase IS200-like" evidence="1">
    <location>
        <begin position="9"/>
        <end position="148"/>
    </location>
</feature>
<dbReference type="InterPro" id="IPR002686">
    <property type="entry name" value="Transposase_17"/>
</dbReference>
<dbReference type="AlphaFoldDB" id="A0A239GK22"/>
<organism evidence="2 3">
    <name type="scientific">Ekhidna lutea</name>
    <dbReference type="NCBI Taxonomy" id="447679"/>
    <lineage>
        <taxon>Bacteria</taxon>
        <taxon>Pseudomonadati</taxon>
        <taxon>Bacteroidota</taxon>
        <taxon>Cytophagia</taxon>
        <taxon>Cytophagales</taxon>
        <taxon>Reichenbachiellaceae</taxon>
        <taxon>Ekhidna</taxon>
    </lineage>
</organism>
<dbReference type="OrthoDB" id="9788881at2"/>
<dbReference type="Pfam" id="PF01797">
    <property type="entry name" value="Y1_Tnp"/>
    <property type="match status" value="1"/>
</dbReference>
<name>A0A239GK22_EKHLU</name>
<dbReference type="InterPro" id="IPR052715">
    <property type="entry name" value="RAYT_transposase"/>
</dbReference>
<dbReference type="InterPro" id="IPR036515">
    <property type="entry name" value="Transposase_17_sf"/>
</dbReference>
<evidence type="ECO:0000313" key="2">
    <source>
        <dbReference type="EMBL" id="SNS69490.1"/>
    </source>
</evidence>
<dbReference type="EMBL" id="FZPD01000002">
    <property type="protein sequence ID" value="SNS69490.1"/>
    <property type="molecule type" value="Genomic_DNA"/>
</dbReference>
<protein>
    <submittedName>
        <fullName evidence="2">REP element-mobilizing transposase RayT</fullName>
    </submittedName>
</protein>
<dbReference type="GO" id="GO:0004803">
    <property type="term" value="F:transposase activity"/>
    <property type="evidence" value="ECO:0007669"/>
    <property type="project" value="InterPro"/>
</dbReference>
<accession>A0A239GK22</accession>
<dbReference type="Proteomes" id="UP000198393">
    <property type="component" value="Unassembled WGS sequence"/>
</dbReference>
<dbReference type="GO" id="GO:0043565">
    <property type="term" value="F:sequence-specific DNA binding"/>
    <property type="evidence" value="ECO:0007669"/>
    <property type="project" value="TreeGrafter"/>
</dbReference>
<evidence type="ECO:0000259" key="1">
    <source>
        <dbReference type="SMART" id="SM01321"/>
    </source>
</evidence>
<dbReference type="PANTHER" id="PTHR36966">
    <property type="entry name" value="REP-ASSOCIATED TYROSINE TRANSPOSASE"/>
    <property type="match status" value="1"/>
</dbReference>
<reference evidence="2 3" key="1">
    <citation type="submission" date="2017-06" db="EMBL/GenBank/DDBJ databases">
        <authorList>
            <person name="Kim H.J."/>
            <person name="Triplett B.A."/>
        </authorList>
    </citation>
    <scope>NUCLEOTIDE SEQUENCE [LARGE SCALE GENOMIC DNA]</scope>
    <source>
        <strain evidence="2 3">DSM 19307</strain>
    </source>
</reference>
<evidence type="ECO:0000313" key="3">
    <source>
        <dbReference type="Proteomes" id="UP000198393"/>
    </source>
</evidence>
<gene>
    <name evidence="2" type="ORF">SAMN05421640_0884</name>
</gene>
<dbReference type="Gene3D" id="3.30.70.1290">
    <property type="entry name" value="Transposase IS200-like"/>
    <property type="match status" value="1"/>
</dbReference>
<dbReference type="PANTHER" id="PTHR36966:SF1">
    <property type="entry name" value="REP-ASSOCIATED TYROSINE TRANSPOSASE"/>
    <property type="match status" value="1"/>
</dbReference>
<proteinExistence type="predicted"/>
<dbReference type="GO" id="GO:0006313">
    <property type="term" value="P:DNA transposition"/>
    <property type="evidence" value="ECO:0007669"/>
    <property type="project" value="InterPro"/>
</dbReference>
<dbReference type="RefSeq" id="WP_089355659.1">
    <property type="nucleotide sequence ID" value="NZ_FZPD01000002.1"/>
</dbReference>
<sequence length="181" mass="21418">MSDSYQIKDQEGTYFLTCQVVGWVDVFSRQVYRDIIIDSLKYCIKEKELIVYAYVIMTNHVHLIVRSNSGRLSDTIRDFKRFTSNQIMKSIDENGAESRKDWMNIVFEYHAKFNKRVKDKQFWTHENHAVELSSNDMLDSKLHYIHENPVRAGWVENAEDYLYSSARNYAGLNNLLDIEMI</sequence>
<dbReference type="SMART" id="SM01321">
    <property type="entry name" value="Y1_Tnp"/>
    <property type="match status" value="1"/>
</dbReference>
<dbReference type="SUPFAM" id="SSF143422">
    <property type="entry name" value="Transposase IS200-like"/>
    <property type="match status" value="1"/>
</dbReference>
<keyword evidence="3" id="KW-1185">Reference proteome</keyword>
<dbReference type="NCBIfam" id="NF047646">
    <property type="entry name" value="REP_Tyr_transpos"/>
    <property type="match status" value="1"/>
</dbReference>